<accession>A0A9N9EZ27</accession>
<dbReference type="InterPro" id="IPR006597">
    <property type="entry name" value="Sel1-like"/>
</dbReference>
<evidence type="ECO:0000313" key="2">
    <source>
        <dbReference type="EMBL" id="CAG8693562.1"/>
    </source>
</evidence>
<dbReference type="Gene3D" id="1.25.40.10">
    <property type="entry name" value="Tetratricopeptide repeat domain"/>
    <property type="match status" value="1"/>
</dbReference>
<dbReference type="PANTHER" id="PTHR45011">
    <property type="entry name" value="DAP3-BINDING CELL DEATH ENHANCER 1"/>
    <property type="match status" value="1"/>
</dbReference>
<proteinExistence type="predicted"/>
<dbReference type="PANTHER" id="PTHR45011:SF1">
    <property type="entry name" value="DAP3-BINDING CELL DEATH ENHANCER 1"/>
    <property type="match status" value="1"/>
</dbReference>
<dbReference type="SUPFAM" id="SSF81901">
    <property type="entry name" value="HCP-like"/>
    <property type="match status" value="1"/>
</dbReference>
<sequence>MLFKNNIQVESPSDALHVKYDHLSIEDDLQVQCEEFLSTEGTLQVEYEPTKITSQVECEEFMPKQSTLQPKCKEPVIKHKNGLKYIPAVDLHLHRFQSAKNLIIDTIKTSYSAEVSSIRFITGRGNHVNTNGERGVLFQNFPTMISAKRVSSFVKGCIQHDGSFTVLLKPSNKPTSRNTVFNVDMIKEAASNGDMVAQHILGLMYIDGSIKRDVKKALQWLTKSAKQGDIKSQLLIGQLYFDGSEIDESRKTKYEKAFKWFNEAAIQGDGLMNSDGDDGELS</sequence>
<name>A0A9N9EZ27_FUNMO</name>
<dbReference type="SMART" id="SM00671">
    <property type="entry name" value="SEL1"/>
    <property type="match status" value="2"/>
</dbReference>
<organism evidence="2 3">
    <name type="scientific">Funneliformis mosseae</name>
    <name type="common">Endomycorrhizal fungus</name>
    <name type="synonym">Glomus mosseae</name>
    <dbReference type="NCBI Taxonomy" id="27381"/>
    <lineage>
        <taxon>Eukaryota</taxon>
        <taxon>Fungi</taxon>
        <taxon>Fungi incertae sedis</taxon>
        <taxon>Mucoromycota</taxon>
        <taxon>Glomeromycotina</taxon>
        <taxon>Glomeromycetes</taxon>
        <taxon>Glomerales</taxon>
        <taxon>Glomeraceae</taxon>
        <taxon>Funneliformis</taxon>
    </lineage>
</organism>
<evidence type="ECO:0000313" key="3">
    <source>
        <dbReference type="Proteomes" id="UP000789375"/>
    </source>
</evidence>
<dbReference type="Gene3D" id="3.30.1370.110">
    <property type="match status" value="1"/>
</dbReference>
<dbReference type="AlphaFoldDB" id="A0A9N9EZ27"/>
<protein>
    <submittedName>
        <fullName evidence="2">15950_t:CDS:1</fullName>
    </submittedName>
</protein>
<dbReference type="EMBL" id="CAJVPP010008017">
    <property type="protein sequence ID" value="CAG8693562.1"/>
    <property type="molecule type" value="Genomic_DNA"/>
</dbReference>
<feature type="domain" description="Smr" evidence="1">
    <location>
        <begin position="89"/>
        <end position="162"/>
    </location>
</feature>
<dbReference type="InterPro" id="IPR011990">
    <property type="entry name" value="TPR-like_helical_dom_sf"/>
</dbReference>
<comment type="caution">
    <text evidence="2">The sequence shown here is derived from an EMBL/GenBank/DDBJ whole genome shotgun (WGS) entry which is preliminary data.</text>
</comment>
<dbReference type="Pfam" id="PF01713">
    <property type="entry name" value="Smr"/>
    <property type="match status" value="1"/>
</dbReference>
<dbReference type="InterPro" id="IPR002625">
    <property type="entry name" value="Smr_dom"/>
</dbReference>
<dbReference type="InterPro" id="IPR036063">
    <property type="entry name" value="Smr_dom_sf"/>
</dbReference>
<gene>
    <name evidence="2" type="ORF">FMOSSE_LOCUS13465</name>
</gene>
<dbReference type="Pfam" id="PF08238">
    <property type="entry name" value="Sel1"/>
    <property type="match status" value="2"/>
</dbReference>
<reference evidence="2" key="1">
    <citation type="submission" date="2021-06" db="EMBL/GenBank/DDBJ databases">
        <authorList>
            <person name="Kallberg Y."/>
            <person name="Tangrot J."/>
            <person name="Rosling A."/>
        </authorList>
    </citation>
    <scope>NUCLEOTIDE SEQUENCE</scope>
    <source>
        <strain evidence="2">87-6 pot B 2015</strain>
    </source>
</reference>
<evidence type="ECO:0000259" key="1">
    <source>
        <dbReference type="Pfam" id="PF01713"/>
    </source>
</evidence>
<dbReference type="InterPro" id="IPR052748">
    <property type="entry name" value="ISR_Activator"/>
</dbReference>
<dbReference type="Proteomes" id="UP000789375">
    <property type="component" value="Unassembled WGS sequence"/>
</dbReference>
<keyword evidence="3" id="KW-1185">Reference proteome</keyword>